<comment type="caution">
    <text evidence="4">The sequence shown here is derived from an EMBL/GenBank/DDBJ whole genome shotgun (WGS) entry which is preliminary data.</text>
</comment>
<organism evidence="4 5">
    <name type="scientific">Sphingomonas pseudosanguinis</name>
    <dbReference type="NCBI Taxonomy" id="413712"/>
    <lineage>
        <taxon>Bacteria</taxon>
        <taxon>Pseudomonadati</taxon>
        <taxon>Pseudomonadota</taxon>
        <taxon>Alphaproteobacteria</taxon>
        <taxon>Sphingomonadales</taxon>
        <taxon>Sphingomonadaceae</taxon>
        <taxon>Sphingomonas</taxon>
    </lineage>
</organism>
<feature type="domain" description="Deacetylase PdaC" evidence="3">
    <location>
        <begin position="38"/>
        <end position="124"/>
    </location>
</feature>
<protein>
    <submittedName>
        <fullName evidence="4">Pimeloyl-ACP methyl ester carboxylesterase</fullName>
    </submittedName>
</protein>
<dbReference type="GO" id="GO:0052689">
    <property type="term" value="F:carboxylic ester hydrolase activity"/>
    <property type="evidence" value="ECO:0007669"/>
    <property type="project" value="TreeGrafter"/>
</dbReference>
<evidence type="ECO:0000259" key="3">
    <source>
        <dbReference type="Pfam" id="PF13739"/>
    </source>
</evidence>
<dbReference type="SUPFAM" id="SSF53474">
    <property type="entry name" value="alpha/beta-Hydrolases"/>
    <property type="match status" value="1"/>
</dbReference>
<feature type="chain" id="PRO_5030526028" evidence="1">
    <location>
        <begin position="30"/>
        <end position="588"/>
    </location>
</feature>
<dbReference type="InterPro" id="IPR053145">
    <property type="entry name" value="AB_hydrolase_Est10"/>
</dbReference>
<dbReference type="PANTHER" id="PTHR43265">
    <property type="entry name" value="ESTERASE ESTD"/>
    <property type="match status" value="1"/>
</dbReference>
<name>A0A7W6A9P6_9SPHN</name>
<accession>A0A7W6A9P6</accession>
<dbReference type="EMBL" id="JACIDH010000001">
    <property type="protein sequence ID" value="MBB3878133.1"/>
    <property type="molecule type" value="Genomic_DNA"/>
</dbReference>
<sequence length="588" mass="61849">MRKMMIALALAGMSGAGMSGAGLSGPVLAQGVETNVKTADYEFAYRYPAAAARIPGLKAWLEKDKTAIRAETARDGAAGRREAKQSGFPYRRYSYEKTWKVVAETPRFLSLSGDSYDYTGGAHGTPASSALLWDKAKARRLDTTSVFASLPALQGAIRADYCTKLKAEQRRRTEGSPSSMNICPPLKDLTLLLGSSSGRAIDRIGLIADPYVAGSYAEGNYEVTLPVEEGGVAMDRKGLWRVILLMATPLTFVGSAGADPAPAASADRVEQVRIPSAPGVVLYGELRLPAGSHGRYPLVLLLGGGGASPHGIYPLLEARLHAKGIATFSFDKRGVGQSTGAFQDAIELAEQDARAVLAHLRSRTDVIDGDRVAILGLSQGAVIAPVLAVENPSIAALVLLAAPAGEQGRMFLDAMREKLAASGMAAQAVDNVVEATRHYLDGLTGAAAADAIALHRAGLVDAFVKAGWRRDQAEGAVKTLADPATASLYRVAASKTLSQVKAPVLAIYAADDTVVSTSLSIAEARRALADNADAHVVEMPNVEHGFKPLVATASGRKEYAGWPISDPATLDVIDAWLPKRVKAPLGSR</sequence>
<proteinExistence type="predicted"/>
<dbReference type="AlphaFoldDB" id="A0A7W6A9P6"/>
<feature type="domain" description="Serine aminopeptidase S33" evidence="2">
    <location>
        <begin position="305"/>
        <end position="541"/>
    </location>
</feature>
<dbReference type="InterPro" id="IPR029058">
    <property type="entry name" value="AB_hydrolase_fold"/>
</dbReference>
<feature type="signal peptide" evidence="1">
    <location>
        <begin position="1"/>
        <end position="29"/>
    </location>
</feature>
<dbReference type="PANTHER" id="PTHR43265:SF1">
    <property type="entry name" value="ESTERASE ESTD"/>
    <property type="match status" value="1"/>
</dbReference>
<dbReference type="Pfam" id="PF13739">
    <property type="entry name" value="PdaC"/>
    <property type="match status" value="1"/>
</dbReference>
<dbReference type="RefSeq" id="WP_183950341.1">
    <property type="nucleotide sequence ID" value="NZ_JACIDH010000001.1"/>
</dbReference>
<dbReference type="InterPro" id="IPR022742">
    <property type="entry name" value="Hydrolase_4"/>
</dbReference>
<dbReference type="InterPro" id="IPR025303">
    <property type="entry name" value="PdaC"/>
</dbReference>
<dbReference type="Gene3D" id="3.40.50.1820">
    <property type="entry name" value="alpha/beta hydrolase"/>
    <property type="match status" value="1"/>
</dbReference>
<evidence type="ECO:0000259" key="2">
    <source>
        <dbReference type="Pfam" id="PF12146"/>
    </source>
</evidence>
<dbReference type="Proteomes" id="UP000538670">
    <property type="component" value="Unassembled WGS sequence"/>
</dbReference>
<evidence type="ECO:0000313" key="4">
    <source>
        <dbReference type="EMBL" id="MBB3878133.1"/>
    </source>
</evidence>
<dbReference type="Gene3D" id="3.30.565.40">
    <property type="entry name" value="Fervidobacterium nodosum Rt17-B1 like"/>
    <property type="match status" value="1"/>
</dbReference>
<evidence type="ECO:0000256" key="1">
    <source>
        <dbReference type="SAM" id="SignalP"/>
    </source>
</evidence>
<keyword evidence="1" id="KW-0732">Signal</keyword>
<gene>
    <name evidence="4" type="ORF">GGR48_000536</name>
</gene>
<dbReference type="Pfam" id="PF12146">
    <property type="entry name" value="Hydrolase_4"/>
    <property type="match status" value="1"/>
</dbReference>
<keyword evidence="5" id="KW-1185">Reference proteome</keyword>
<reference evidence="4 5" key="1">
    <citation type="submission" date="2020-08" db="EMBL/GenBank/DDBJ databases">
        <title>Genomic Encyclopedia of Type Strains, Phase IV (KMG-IV): sequencing the most valuable type-strain genomes for metagenomic binning, comparative biology and taxonomic classification.</title>
        <authorList>
            <person name="Goeker M."/>
        </authorList>
    </citation>
    <scope>NUCLEOTIDE SEQUENCE [LARGE SCALE GENOMIC DNA]</scope>
    <source>
        <strain evidence="4 5">DSM 19512</strain>
    </source>
</reference>
<evidence type="ECO:0000313" key="5">
    <source>
        <dbReference type="Proteomes" id="UP000538670"/>
    </source>
</evidence>